<feature type="compositionally biased region" description="Low complexity" evidence="4">
    <location>
        <begin position="506"/>
        <end position="516"/>
    </location>
</feature>
<dbReference type="GeneID" id="5725516"/>
<evidence type="ECO:0000256" key="1">
    <source>
        <dbReference type="ARBA" id="ARBA00007692"/>
    </source>
</evidence>
<proteinExistence type="inferred from homology"/>
<dbReference type="PANTHER" id="PTHR13068:SF219">
    <property type="entry name" value="MITOCHONDRIAL TRANSCRIPTION TERMINATION FACTOR FAMILY PROTEIN"/>
    <property type="match status" value="1"/>
</dbReference>
<evidence type="ECO:0000313" key="5">
    <source>
        <dbReference type="EMBL" id="PNW87049.1"/>
    </source>
</evidence>
<dbReference type="Proteomes" id="UP000006906">
    <property type="component" value="Chromosome 2"/>
</dbReference>
<name>A0A2K3E2M4_CHLRE</name>
<dbReference type="KEGG" id="cre:CHLRE_02g106800v5"/>
<dbReference type="OrthoDB" id="540646at2759"/>
<feature type="region of interest" description="Disordered" evidence="4">
    <location>
        <begin position="231"/>
        <end position="251"/>
    </location>
</feature>
<dbReference type="GO" id="GO:0006353">
    <property type="term" value="P:DNA-templated transcription termination"/>
    <property type="evidence" value="ECO:0007669"/>
    <property type="project" value="UniProtKB-KW"/>
</dbReference>
<keyword evidence="2" id="KW-0805">Transcription regulation</keyword>
<dbReference type="RefSeq" id="XP_042927448.1">
    <property type="nucleotide sequence ID" value="XM_043059814.1"/>
</dbReference>
<accession>A0A2K3E2M4</accession>
<keyword evidence="2" id="KW-0806">Transcription termination</keyword>
<sequence length="646" mass="67798">MARRGNPSVVPKVDGMRVVERRSTELKRLAKQFSGVVARPSRFQDEATRSWLEPGFVPTQQRWSARLERDVSAVCGEAGLTAATTAAVVRAASTGVISQNPGVLLSRLLTFNDCLSEPLGGRRGVLSVLRKAPSLLRYSPESLRWNADMLAALLPEGAVGAVLGRAPMLLPCNAMTLWGNFEGLRTMLGLDAEAALKLVVRAPRLLHNTRGALEGRLEDLAVLAGLMPPPPPPLPPTLLPGTGGATAEPAASSSSIGAGVVGMRRAQVAEAEAERAAARARVAAVVARQPSLLGYFPATLERNLRGLAEALGVPLGRVQPLLLKYPPVAMLAADGVAERLAGLRAAARGALDDPTDLAAVLLRQPSLLAIKPEALLSKILVIERLLRLEGQPDALRAVLRGAPQLMTLSSERLECKAVALAEAVAPSCGLSAQLARATPLRRALWLCFSEARYRNVRVAAEAEAHLEAEEVAQQQQHQAAAAAVGLETVAPAYGGREVAPGRHKAAAGPGAQEQQQSDGVATMGACSLSAVELTSAVAPAKRRRGRNKTTAAAAEPDAAAVASSAREHALYVLAHRRRPQLYKLLQEGSSATASSGEDVLEEEVEAAVKVPQAVQEGADDCGGPRAKGQAKTATRRRPGRPARASS</sequence>
<evidence type="ECO:0000256" key="4">
    <source>
        <dbReference type="SAM" id="MobiDB-lite"/>
    </source>
</evidence>
<evidence type="ECO:0000313" key="6">
    <source>
        <dbReference type="Proteomes" id="UP000006906"/>
    </source>
</evidence>
<evidence type="ECO:0000256" key="2">
    <source>
        <dbReference type="ARBA" id="ARBA00022472"/>
    </source>
</evidence>
<dbReference type="InterPro" id="IPR003690">
    <property type="entry name" value="MTERF"/>
</dbReference>
<feature type="region of interest" description="Disordered" evidence="4">
    <location>
        <begin position="610"/>
        <end position="646"/>
    </location>
</feature>
<dbReference type="Gene3D" id="1.25.70.10">
    <property type="entry name" value="Transcription termination factor 3, mitochondrial"/>
    <property type="match status" value="2"/>
</dbReference>
<organism evidence="5 6">
    <name type="scientific">Chlamydomonas reinhardtii</name>
    <name type="common">Chlamydomonas smithii</name>
    <dbReference type="NCBI Taxonomy" id="3055"/>
    <lineage>
        <taxon>Eukaryota</taxon>
        <taxon>Viridiplantae</taxon>
        <taxon>Chlorophyta</taxon>
        <taxon>core chlorophytes</taxon>
        <taxon>Chlorophyceae</taxon>
        <taxon>CS clade</taxon>
        <taxon>Chlamydomonadales</taxon>
        <taxon>Chlamydomonadaceae</taxon>
        <taxon>Chlamydomonas</taxon>
    </lineage>
</organism>
<gene>
    <name evidence="5" type="ORF">CHLRE_02g106800v5</name>
</gene>
<dbReference type="ExpressionAtlas" id="A0A2K3E2M4">
    <property type="expression patterns" value="baseline"/>
</dbReference>
<keyword evidence="6" id="KW-1185">Reference proteome</keyword>
<dbReference type="AlphaFoldDB" id="A0A2K3E2M4"/>
<keyword evidence="3" id="KW-0809">Transit peptide</keyword>
<keyword evidence="2" id="KW-0804">Transcription</keyword>
<dbReference type="InterPro" id="IPR038538">
    <property type="entry name" value="MTERF_sf"/>
</dbReference>
<dbReference type="STRING" id="3055.A0A2K3E2M4"/>
<evidence type="ECO:0000256" key="3">
    <source>
        <dbReference type="ARBA" id="ARBA00022946"/>
    </source>
</evidence>
<dbReference type="InParanoid" id="A0A2K3E2M4"/>
<comment type="similarity">
    <text evidence="1">Belongs to the mTERF family.</text>
</comment>
<dbReference type="EMBL" id="CM008963">
    <property type="protein sequence ID" value="PNW87049.1"/>
    <property type="molecule type" value="Genomic_DNA"/>
</dbReference>
<feature type="region of interest" description="Disordered" evidence="4">
    <location>
        <begin position="499"/>
        <end position="521"/>
    </location>
</feature>
<protein>
    <submittedName>
        <fullName evidence="5">Uncharacterized protein</fullName>
    </submittedName>
</protein>
<reference evidence="5 6" key="1">
    <citation type="journal article" date="2007" name="Science">
        <title>The Chlamydomonas genome reveals the evolution of key animal and plant functions.</title>
        <authorList>
            <person name="Merchant S.S."/>
            <person name="Prochnik S.E."/>
            <person name="Vallon O."/>
            <person name="Harris E.H."/>
            <person name="Karpowicz S.J."/>
            <person name="Witman G.B."/>
            <person name="Terry A."/>
            <person name="Salamov A."/>
            <person name="Fritz-Laylin L.K."/>
            <person name="Marechal-Drouard L."/>
            <person name="Marshall W.F."/>
            <person name="Qu L.H."/>
            <person name="Nelson D.R."/>
            <person name="Sanderfoot A.A."/>
            <person name="Spalding M.H."/>
            <person name="Kapitonov V.V."/>
            <person name="Ren Q."/>
            <person name="Ferris P."/>
            <person name="Lindquist E."/>
            <person name="Shapiro H."/>
            <person name="Lucas S.M."/>
            <person name="Grimwood J."/>
            <person name="Schmutz J."/>
            <person name="Cardol P."/>
            <person name="Cerutti H."/>
            <person name="Chanfreau G."/>
            <person name="Chen C.L."/>
            <person name="Cognat V."/>
            <person name="Croft M.T."/>
            <person name="Dent R."/>
            <person name="Dutcher S."/>
            <person name="Fernandez E."/>
            <person name="Fukuzawa H."/>
            <person name="Gonzalez-Ballester D."/>
            <person name="Gonzalez-Halphen D."/>
            <person name="Hallmann A."/>
            <person name="Hanikenne M."/>
            <person name="Hippler M."/>
            <person name="Inwood W."/>
            <person name="Jabbari K."/>
            <person name="Kalanon M."/>
            <person name="Kuras R."/>
            <person name="Lefebvre P.A."/>
            <person name="Lemaire S.D."/>
            <person name="Lobanov A.V."/>
            <person name="Lohr M."/>
            <person name="Manuell A."/>
            <person name="Meier I."/>
            <person name="Mets L."/>
            <person name="Mittag M."/>
            <person name="Mittelmeier T."/>
            <person name="Moroney J.V."/>
            <person name="Moseley J."/>
            <person name="Napoli C."/>
            <person name="Nedelcu A.M."/>
            <person name="Niyogi K."/>
            <person name="Novoselov S.V."/>
            <person name="Paulsen I.T."/>
            <person name="Pazour G."/>
            <person name="Purton S."/>
            <person name="Ral J.P."/>
            <person name="Riano-Pachon D.M."/>
            <person name="Riekhof W."/>
            <person name="Rymarquis L."/>
            <person name="Schroda M."/>
            <person name="Stern D."/>
            <person name="Umen J."/>
            <person name="Willows R."/>
            <person name="Wilson N."/>
            <person name="Zimmer S.L."/>
            <person name="Allmer J."/>
            <person name="Balk J."/>
            <person name="Bisova K."/>
            <person name="Chen C.J."/>
            <person name="Elias M."/>
            <person name="Gendler K."/>
            <person name="Hauser C."/>
            <person name="Lamb M.R."/>
            <person name="Ledford H."/>
            <person name="Long J.C."/>
            <person name="Minagawa J."/>
            <person name="Page M.D."/>
            <person name="Pan J."/>
            <person name="Pootakham W."/>
            <person name="Roje S."/>
            <person name="Rose A."/>
            <person name="Stahlberg E."/>
            <person name="Terauchi A.M."/>
            <person name="Yang P."/>
            <person name="Ball S."/>
            <person name="Bowler C."/>
            <person name="Dieckmann C.L."/>
            <person name="Gladyshev V.N."/>
            <person name="Green P."/>
            <person name="Jorgensen R."/>
            <person name="Mayfield S."/>
            <person name="Mueller-Roeber B."/>
            <person name="Rajamani S."/>
            <person name="Sayre R.T."/>
            <person name="Brokstein P."/>
            <person name="Dubchak I."/>
            <person name="Goodstein D."/>
            <person name="Hornick L."/>
            <person name="Huang Y.W."/>
            <person name="Jhaveri J."/>
            <person name="Luo Y."/>
            <person name="Martinez D."/>
            <person name="Ngau W.C."/>
            <person name="Otillar B."/>
            <person name="Poliakov A."/>
            <person name="Porter A."/>
            <person name="Szajkowski L."/>
            <person name="Werner G."/>
            <person name="Zhou K."/>
            <person name="Grigoriev I.V."/>
            <person name="Rokhsar D.S."/>
            <person name="Grossman A.R."/>
        </authorList>
    </citation>
    <scope>NUCLEOTIDE SEQUENCE [LARGE SCALE GENOMIC DNA]</scope>
    <source>
        <strain evidence="6">CC-503</strain>
    </source>
</reference>
<dbReference type="PANTHER" id="PTHR13068">
    <property type="entry name" value="CGI-12 PROTEIN-RELATED"/>
    <property type="match status" value="1"/>
</dbReference>
<dbReference type="PaxDb" id="3055-EDP07440"/>
<dbReference type="Gramene" id="PNW87049">
    <property type="protein sequence ID" value="PNW87049"/>
    <property type="gene ID" value="CHLRE_02g106800v5"/>
</dbReference>
<dbReference type="GO" id="GO:0003676">
    <property type="term" value="F:nucleic acid binding"/>
    <property type="evidence" value="ECO:0007669"/>
    <property type="project" value="InterPro"/>
</dbReference>